<accession>A0A1D3JCC9</accession>
<protein>
    <submittedName>
        <fullName evidence="2">PIR protein</fullName>
    </submittedName>
</protein>
<organism evidence="2 3">
    <name type="scientific">Plasmodium ovale</name>
    <name type="common">malaria parasite P. ovale</name>
    <dbReference type="NCBI Taxonomy" id="36330"/>
    <lineage>
        <taxon>Eukaryota</taxon>
        <taxon>Sar</taxon>
        <taxon>Alveolata</taxon>
        <taxon>Apicomplexa</taxon>
        <taxon>Aconoidasida</taxon>
        <taxon>Haemosporida</taxon>
        <taxon>Plasmodiidae</taxon>
        <taxon>Plasmodium</taxon>
        <taxon>Plasmodium (Plasmodium)</taxon>
    </lineage>
</organism>
<dbReference type="Proteomes" id="UP000242942">
    <property type="component" value="Unassembled WGS sequence"/>
</dbReference>
<dbReference type="VEuPathDB" id="PlasmoDB:POWCR01_000186000"/>
<dbReference type="VEuPathDB" id="PlasmoDB:PocGH01_00095300"/>
<proteinExistence type="predicted"/>
<gene>
    <name evidence="2" type="primary">PocGH01_00095300</name>
    <name evidence="2" type="ORF">POCGH01_00095300</name>
</gene>
<keyword evidence="1" id="KW-0812">Transmembrane</keyword>
<evidence type="ECO:0000313" key="3">
    <source>
        <dbReference type="Proteomes" id="UP000242942"/>
    </source>
</evidence>
<evidence type="ECO:0000313" key="2">
    <source>
        <dbReference type="EMBL" id="SBT83134.1"/>
    </source>
</evidence>
<sequence length="346" mass="40732">MEDEDADDYIEGEDYVNLNFYSHSFLENTFILHAFRNVVINFSYQYNSIYLFIINFFQYPYISLFSEYLANFNEETSGSSTDDTYSQYCYDFHRNKFGSNQNFLSSCNKVAKYLKHLNKTEFTTDRFKRCKHLNYLLNSNKEYNTIPNYNTSTLINAYEELTNKIKHPCYYHIKKINENTLRKLKEINNMYEYFNKVKNSSTSCSNDCCSHASSCTKIYDSYITNCSVDSTDHLCNELVNFKSEYDNLMQSIECQGVSRILTPPKEHYSSITILIPLIIILVISISSFIFYKFTPLGSWLNLQISNKKKIWNYLQIESPLLYSSNSGKLPSHINTFNIEYQSNRNQ</sequence>
<dbReference type="EMBL" id="FLRI01000049">
    <property type="protein sequence ID" value="SBT83134.1"/>
    <property type="molecule type" value="Genomic_DNA"/>
</dbReference>
<keyword evidence="1" id="KW-0472">Membrane</keyword>
<dbReference type="Pfam" id="PF05795">
    <property type="entry name" value="Plasmodium_Vir"/>
    <property type="match status" value="2"/>
</dbReference>
<keyword evidence="3" id="KW-1185">Reference proteome</keyword>
<keyword evidence="1" id="KW-1133">Transmembrane helix</keyword>
<name>A0A1D3JCC9_PLAOA</name>
<reference evidence="2 3" key="1">
    <citation type="submission" date="2016-06" db="EMBL/GenBank/DDBJ databases">
        <authorList>
            <consortium name="Pathogen Informatics"/>
        </authorList>
    </citation>
    <scope>NUCLEOTIDE SEQUENCE [LARGE SCALE GENOMIC DNA]</scope>
    <source>
        <strain evidence="2">PocGH01</strain>
    </source>
</reference>
<evidence type="ECO:0000256" key="1">
    <source>
        <dbReference type="SAM" id="Phobius"/>
    </source>
</evidence>
<feature type="transmembrane region" description="Helical" evidence="1">
    <location>
        <begin position="268"/>
        <end position="291"/>
    </location>
</feature>
<dbReference type="OrthoDB" id="383056at2759"/>
<dbReference type="InterPro" id="IPR008780">
    <property type="entry name" value="Plasmodium_Vir"/>
</dbReference>
<dbReference type="AlphaFoldDB" id="A0A1D3JCC9"/>